<comment type="cofactor">
    <cofactor evidence="5">
        <name>Zn(2+)</name>
        <dbReference type="ChEBI" id="CHEBI:29105"/>
    </cofactor>
    <text evidence="5">Binds 1 zinc ion per subunit.</text>
</comment>
<dbReference type="FunFam" id="3.20.20.140:FF:000014">
    <property type="entry name" value="5-methylthioadenosine/S-adenosylhomocysteine deaminase"/>
    <property type="match status" value="1"/>
</dbReference>
<feature type="binding site" evidence="5">
    <location>
        <position position="310"/>
    </location>
    <ligand>
        <name>substrate</name>
    </ligand>
</feature>
<dbReference type="InterPro" id="IPR050287">
    <property type="entry name" value="MTA/SAH_deaminase"/>
</dbReference>
<feature type="binding site" evidence="5">
    <location>
        <position position="195"/>
    </location>
    <ligand>
        <name>substrate</name>
    </ligand>
</feature>
<evidence type="ECO:0000313" key="8">
    <source>
        <dbReference type="Proteomes" id="UP000199233"/>
    </source>
</evidence>
<dbReference type="Pfam" id="PF01979">
    <property type="entry name" value="Amidohydro_1"/>
    <property type="match status" value="1"/>
</dbReference>
<comment type="caution">
    <text evidence="5">Lacks conserved residue(s) required for the propagation of feature annotation.</text>
</comment>
<dbReference type="PANTHER" id="PTHR43794:SF11">
    <property type="entry name" value="AMIDOHYDROLASE-RELATED DOMAIN-CONTAINING PROTEIN"/>
    <property type="match status" value="1"/>
</dbReference>
<dbReference type="SUPFAM" id="SSF51556">
    <property type="entry name" value="Metallo-dependent hydrolases"/>
    <property type="match status" value="1"/>
</dbReference>
<dbReference type="EC" id="3.5.4.31" evidence="5"/>
<evidence type="ECO:0000256" key="4">
    <source>
        <dbReference type="ARBA" id="ARBA00022833"/>
    </source>
</evidence>
<dbReference type="NCBIfam" id="NF006549">
    <property type="entry name" value="PRK09045.1"/>
    <property type="match status" value="1"/>
</dbReference>
<feature type="binding site" evidence="5">
    <location>
        <position position="310"/>
    </location>
    <ligand>
        <name>Zn(2+)</name>
        <dbReference type="ChEBI" id="CHEBI:29105"/>
    </ligand>
</feature>
<dbReference type="AlphaFoldDB" id="A0A1H9I0L7"/>
<keyword evidence="2 5" id="KW-0479">Metal-binding</keyword>
<accession>A0A1H9I0L7</accession>
<dbReference type="Proteomes" id="UP000199233">
    <property type="component" value="Unassembled WGS sequence"/>
</dbReference>
<sequence length="443" mass="47811">MTPTPPTVDLLVAPRWLLPIEPQGLVLEQHALIVDAGRIRDLLPLAEARQRYLPRQIIDLPQHAVLPGLVNLHTHAAMSLLRGIADDLPLMQWLQEHIWPAEGKHANPAFCEDGARLAFAEMIRSGTTCVNDMYFFPDATARVAGELGLRATVGLITTDFATAWAADADDCIHKGLELHDALKDKPLLRTIFAPHAPYTVSDAPLRKIRRYADELGIGIHMHVHETAHEVGSALQATGKRPWQRLKELELLGPDFIAVHMTQLSDEEIAEAAQLGVHIAHCPESNLKLASGFCPLARLQAAGVNIGIGTDGAASNNDLDLFGEMRTAALVAKAVAGDPQAVSAAQALHMATLGGARALGLDAEIGSLSVGKSADFIAVDLSRIATQPLYHLQSQLVYAAGRDQVSDVFVAGRALLRGGQFTTLDETRVLAKAGEWREKIKPYA</sequence>
<dbReference type="Gene3D" id="3.20.20.140">
    <property type="entry name" value="Metal-dependent hydrolases"/>
    <property type="match status" value="1"/>
</dbReference>
<keyword evidence="3 5" id="KW-0378">Hydrolase</keyword>
<protein>
    <recommendedName>
        <fullName evidence="5">5-methylthioadenosine/S-adenosylhomocysteine deaminase</fullName>
        <shortName evidence="5">MTA/SAH deaminase</shortName>
        <ecNumber evidence="5">3.5.4.28</ecNumber>
        <ecNumber evidence="5">3.5.4.31</ecNumber>
    </recommendedName>
</protein>
<comment type="catalytic activity">
    <reaction evidence="5">
        <text>S-methyl-5'-thioadenosine + H2O + H(+) = S-methyl-5'-thioinosine + NH4(+)</text>
        <dbReference type="Rhea" id="RHEA:25025"/>
        <dbReference type="ChEBI" id="CHEBI:15377"/>
        <dbReference type="ChEBI" id="CHEBI:15378"/>
        <dbReference type="ChEBI" id="CHEBI:17509"/>
        <dbReference type="ChEBI" id="CHEBI:28938"/>
        <dbReference type="ChEBI" id="CHEBI:48595"/>
        <dbReference type="EC" id="3.5.4.31"/>
    </reaction>
</comment>
<dbReference type="Gene3D" id="2.30.40.10">
    <property type="entry name" value="Urease, subunit C, domain 1"/>
    <property type="match status" value="1"/>
</dbReference>
<dbReference type="InterPro" id="IPR006680">
    <property type="entry name" value="Amidohydro-rel"/>
</dbReference>
<dbReference type="GO" id="GO:0050270">
    <property type="term" value="F:S-adenosylhomocysteine deaminase activity"/>
    <property type="evidence" value="ECO:0007669"/>
    <property type="project" value="UniProtKB-UniRule"/>
</dbReference>
<dbReference type="OrthoDB" id="9807210at2"/>
<feature type="binding site" evidence="5">
    <location>
        <position position="73"/>
    </location>
    <ligand>
        <name>Zn(2+)</name>
        <dbReference type="ChEBI" id="CHEBI:29105"/>
    </ligand>
</feature>
<dbReference type="InterPro" id="IPR011059">
    <property type="entry name" value="Metal-dep_hydrolase_composite"/>
</dbReference>
<dbReference type="GO" id="GO:0046872">
    <property type="term" value="F:metal ion binding"/>
    <property type="evidence" value="ECO:0007669"/>
    <property type="project" value="UniProtKB-KW"/>
</dbReference>
<dbReference type="RefSeq" id="WP_093286552.1">
    <property type="nucleotide sequence ID" value="NZ_FOFS01000009.1"/>
</dbReference>
<name>A0A1H9I0L7_9GAMM</name>
<dbReference type="STRING" id="489703.SAMN04488038_109121"/>
<dbReference type="CDD" id="cd01298">
    <property type="entry name" value="ATZ_TRZ_like"/>
    <property type="match status" value="1"/>
</dbReference>
<gene>
    <name evidence="5" type="primary">mtaD</name>
    <name evidence="7" type="ORF">SAMN04488038_109121</name>
</gene>
<dbReference type="SUPFAM" id="SSF51338">
    <property type="entry name" value="Composite domain of metallo-dependent hydrolases"/>
    <property type="match status" value="1"/>
</dbReference>
<dbReference type="InterPro" id="IPR032466">
    <property type="entry name" value="Metal_Hydrolase"/>
</dbReference>
<evidence type="ECO:0000259" key="6">
    <source>
        <dbReference type="Pfam" id="PF01979"/>
    </source>
</evidence>
<proteinExistence type="inferred from homology"/>
<reference evidence="7 8" key="1">
    <citation type="submission" date="2016-10" db="EMBL/GenBank/DDBJ databases">
        <authorList>
            <person name="de Groot N.N."/>
        </authorList>
    </citation>
    <scope>NUCLEOTIDE SEQUENCE [LARGE SCALE GENOMIC DNA]</scope>
    <source>
        <strain evidence="7 8">DSM 25927</strain>
    </source>
</reference>
<feature type="domain" description="Amidohydrolase-related" evidence="6">
    <location>
        <begin position="65"/>
        <end position="413"/>
    </location>
</feature>
<dbReference type="PANTHER" id="PTHR43794">
    <property type="entry name" value="AMINOHYDROLASE SSNA-RELATED"/>
    <property type="match status" value="1"/>
</dbReference>
<evidence type="ECO:0000256" key="3">
    <source>
        <dbReference type="ARBA" id="ARBA00022801"/>
    </source>
</evidence>
<evidence type="ECO:0000256" key="1">
    <source>
        <dbReference type="ARBA" id="ARBA00006745"/>
    </source>
</evidence>
<comment type="similarity">
    <text evidence="1">Belongs to the metallo-dependent hydrolases superfamily. ATZ/TRZ family.</text>
</comment>
<dbReference type="InterPro" id="IPR023512">
    <property type="entry name" value="Deaminase_MtaD/DadD"/>
</dbReference>
<feature type="binding site" evidence="5">
    <location>
        <position position="102"/>
    </location>
    <ligand>
        <name>substrate</name>
    </ligand>
</feature>
<dbReference type="HAMAP" id="MF_01281">
    <property type="entry name" value="MTA_SAH_deamin"/>
    <property type="match status" value="1"/>
</dbReference>
<evidence type="ECO:0000256" key="5">
    <source>
        <dbReference type="HAMAP-Rule" id="MF_01281"/>
    </source>
</evidence>
<evidence type="ECO:0000256" key="2">
    <source>
        <dbReference type="ARBA" id="ARBA00022723"/>
    </source>
</evidence>
<comment type="function">
    <text evidence="5">Catalyzes the deamination of 5-methylthioadenosine and S-adenosyl-L-homocysteine into 5-methylthioinosine and S-inosyl-L-homocysteine, respectively. Is also able to deaminate adenosine.</text>
</comment>
<evidence type="ECO:0000313" key="7">
    <source>
        <dbReference type="EMBL" id="SEQ68146.1"/>
    </source>
</evidence>
<feature type="binding site" evidence="5">
    <location>
        <position position="222"/>
    </location>
    <ligand>
        <name>Zn(2+)</name>
        <dbReference type="ChEBI" id="CHEBI:29105"/>
    </ligand>
</feature>
<keyword evidence="4 5" id="KW-0862">Zinc</keyword>
<comment type="catalytic activity">
    <reaction evidence="5">
        <text>S-adenosyl-L-homocysteine + H2O + H(+) = S-inosyl-L-homocysteine + NH4(+)</text>
        <dbReference type="Rhea" id="RHEA:20716"/>
        <dbReference type="ChEBI" id="CHEBI:15377"/>
        <dbReference type="ChEBI" id="CHEBI:15378"/>
        <dbReference type="ChEBI" id="CHEBI:28938"/>
        <dbReference type="ChEBI" id="CHEBI:57856"/>
        <dbReference type="ChEBI" id="CHEBI:57985"/>
        <dbReference type="EC" id="3.5.4.28"/>
    </reaction>
</comment>
<comment type="similarity">
    <text evidence="5">Belongs to the metallo-dependent hydrolases superfamily. MTA/SAH deaminase family.</text>
</comment>
<feature type="binding site" evidence="5">
    <location>
        <position position="225"/>
    </location>
    <ligand>
        <name>substrate</name>
    </ligand>
</feature>
<organism evidence="7 8">
    <name type="scientific">Solimonas aquatica</name>
    <dbReference type="NCBI Taxonomy" id="489703"/>
    <lineage>
        <taxon>Bacteria</taxon>
        <taxon>Pseudomonadati</taxon>
        <taxon>Pseudomonadota</taxon>
        <taxon>Gammaproteobacteria</taxon>
        <taxon>Nevskiales</taxon>
        <taxon>Nevskiaceae</taxon>
        <taxon>Solimonas</taxon>
    </lineage>
</organism>
<feature type="binding site" evidence="5">
    <location>
        <position position="75"/>
    </location>
    <ligand>
        <name>Zn(2+)</name>
        <dbReference type="ChEBI" id="CHEBI:29105"/>
    </ligand>
</feature>
<keyword evidence="8" id="KW-1185">Reference proteome</keyword>
<dbReference type="EMBL" id="FOFS01000009">
    <property type="protein sequence ID" value="SEQ68146.1"/>
    <property type="molecule type" value="Genomic_DNA"/>
</dbReference>
<dbReference type="EC" id="3.5.4.28" evidence="5"/>
<dbReference type="GO" id="GO:0090614">
    <property type="term" value="F:5'-methylthioadenosine deaminase activity"/>
    <property type="evidence" value="ECO:0007669"/>
    <property type="project" value="UniProtKB-UniRule"/>
</dbReference>